<evidence type="ECO:0000313" key="2">
    <source>
        <dbReference type="EMBL" id="GET34203.1"/>
    </source>
</evidence>
<accession>A0A5M4B318</accession>
<organism evidence="2 3">
    <name type="scientific">Prolixibacter bellariivorans</name>
    <dbReference type="NCBI Taxonomy" id="314319"/>
    <lineage>
        <taxon>Bacteria</taxon>
        <taxon>Pseudomonadati</taxon>
        <taxon>Bacteroidota</taxon>
        <taxon>Bacteroidia</taxon>
        <taxon>Marinilabiliales</taxon>
        <taxon>Prolixibacteraceae</taxon>
        <taxon>Prolixibacter</taxon>
    </lineage>
</organism>
<dbReference type="GO" id="GO:0016757">
    <property type="term" value="F:glycosyltransferase activity"/>
    <property type="evidence" value="ECO:0007669"/>
    <property type="project" value="TreeGrafter"/>
</dbReference>
<protein>
    <recommendedName>
        <fullName evidence="1">Glycosyl transferase family 1 domain-containing protein</fullName>
    </recommendedName>
</protein>
<dbReference type="EMBL" id="BLAX01000001">
    <property type="protein sequence ID" value="GET34203.1"/>
    <property type="molecule type" value="Genomic_DNA"/>
</dbReference>
<dbReference type="Gene3D" id="3.40.50.2000">
    <property type="entry name" value="Glycogen Phosphorylase B"/>
    <property type="match status" value="2"/>
</dbReference>
<dbReference type="AlphaFoldDB" id="A0A5M4B318"/>
<dbReference type="Proteomes" id="UP000391834">
    <property type="component" value="Unassembled WGS sequence"/>
</dbReference>
<dbReference type="PANTHER" id="PTHR45947:SF3">
    <property type="entry name" value="SULFOQUINOVOSYL TRANSFERASE SQD2"/>
    <property type="match status" value="1"/>
</dbReference>
<name>A0A5M4B318_9BACT</name>
<dbReference type="InterPro" id="IPR001296">
    <property type="entry name" value="Glyco_trans_1"/>
</dbReference>
<keyword evidence="3" id="KW-1185">Reference proteome</keyword>
<dbReference type="CDD" id="cd03801">
    <property type="entry name" value="GT4_PimA-like"/>
    <property type="match status" value="1"/>
</dbReference>
<dbReference type="SUPFAM" id="SSF53756">
    <property type="entry name" value="UDP-Glycosyltransferase/glycogen phosphorylase"/>
    <property type="match status" value="1"/>
</dbReference>
<comment type="caution">
    <text evidence="2">The sequence shown here is derived from an EMBL/GenBank/DDBJ whole genome shotgun (WGS) entry which is preliminary data.</text>
</comment>
<dbReference type="PANTHER" id="PTHR45947">
    <property type="entry name" value="SULFOQUINOVOSYL TRANSFERASE SQD2"/>
    <property type="match status" value="1"/>
</dbReference>
<reference evidence="2 3" key="1">
    <citation type="submission" date="2019-10" db="EMBL/GenBank/DDBJ databases">
        <title>Prolixibacter strains distinguished by the presence of nitrate reductase genes were adept at nitrate-dependent anaerobic corrosion of metallic iron and carbon steel.</title>
        <authorList>
            <person name="Iino T."/>
            <person name="Shono N."/>
            <person name="Ito K."/>
            <person name="Nakamura R."/>
            <person name="Sueoka K."/>
            <person name="Harayama S."/>
            <person name="Ohkuma M."/>
        </authorList>
    </citation>
    <scope>NUCLEOTIDE SEQUENCE [LARGE SCALE GENOMIC DNA]</scope>
    <source>
        <strain evidence="2 3">JCM 13498</strain>
    </source>
</reference>
<dbReference type="InterPro" id="IPR050194">
    <property type="entry name" value="Glycosyltransferase_grp1"/>
</dbReference>
<sequence length="414" mass="46845">MKSGPLNKTSQTTTDDRIYMDLIYVYEAPFVRATDGNIYSVGGNFSSRMFQRYLEVFDHVYVITRVRNAEGTFPEDNRVENEHITVWPLPHYSGMLQFTGKYLAIRKELKSHIRPNCAYILRVPSIIGTIMGRLLYQQKIPYGVEVVGDPYDAFGPNGIQHPLRPVLRRKLRADLKRAVANAEAALYVTRNYLQERYPASSGKFQTHASNVSLVDDAYVDQPKHFNGDTKEFNLISVGALAQMYKSPDIVLQAINQLHNNEIKCRLTWLGDGKYMDDMIQLSKELGIGKYVSFEGRINSGENVRVYLDKADIFILVSKTEGLPRAMIEAMARGLPCVGSHVGGIPELLDNEVIVPAGDAEALAQLLKKVMNNSAFLNNQSARNLEVAHSYSHEQLSHRREEFYHKVKSSVRIEN</sequence>
<dbReference type="Pfam" id="PF00534">
    <property type="entry name" value="Glycos_transf_1"/>
    <property type="match status" value="1"/>
</dbReference>
<proteinExistence type="predicted"/>
<feature type="domain" description="Glycosyl transferase family 1" evidence="1">
    <location>
        <begin position="226"/>
        <end position="378"/>
    </location>
</feature>
<gene>
    <name evidence="2" type="ORF">PbJCM13498_30660</name>
</gene>
<evidence type="ECO:0000259" key="1">
    <source>
        <dbReference type="Pfam" id="PF00534"/>
    </source>
</evidence>
<evidence type="ECO:0000313" key="3">
    <source>
        <dbReference type="Proteomes" id="UP000391834"/>
    </source>
</evidence>
<dbReference type="OrthoDB" id="9790710at2"/>